<comment type="pathway">
    <text evidence="1">Protein modification; [NiFe] hydrogenase maturation.</text>
</comment>
<dbReference type="InterPro" id="IPR006070">
    <property type="entry name" value="Sua5-like_dom"/>
</dbReference>
<reference evidence="15 16" key="1">
    <citation type="journal article" date="2024" name="Front. Microbiol.">
        <title>Novel thermophilic genera Geochorda gen. nov. and Carboxydochorda gen. nov. from the deep terrestrial subsurface reveal the ecophysiological diversity in the class Limnochordia.</title>
        <authorList>
            <person name="Karnachuk O.V."/>
            <person name="Lukina A.P."/>
            <person name="Avakyan M.R."/>
            <person name="Kadnikov V.V."/>
            <person name="Begmatov S."/>
            <person name="Beletsky A.V."/>
            <person name="Vlasova K.G."/>
            <person name="Novikov A.A."/>
            <person name="Shcherbakova V.A."/>
            <person name="Mardanov A.V."/>
            <person name="Ravin N.V."/>
        </authorList>
    </citation>
    <scope>NUCLEOTIDE SEQUENCE [LARGE SCALE GENOMIC DNA]</scope>
    <source>
        <strain evidence="15 16">L945</strain>
    </source>
</reference>
<dbReference type="Pfam" id="PF07503">
    <property type="entry name" value="zf-HYPF"/>
    <property type="match status" value="2"/>
</dbReference>
<feature type="region of interest" description="Disordered" evidence="12">
    <location>
        <begin position="693"/>
        <end position="714"/>
    </location>
</feature>
<dbReference type="SUPFAM" id="SSF55821">
    <property type="entry name" value="YrdC/RibB"/>
    <property type="match status" value="1"/>
</dbReference>
<dbReference type="InterPro" id="IPR055128">
    <property type="entry name" value="HypF_C_2"/>
</dbReference>
<feature type="domain" description="Acylphosphatase-like" evidence="13">
    <location>
        <begin position="41"/>
        <end position="127"/>
    </location>
</feature>
<dbReference type="Gene3D" id="3.90.870.50">
    <property type="match status" value="1"/>
</dbReference>
<dbReference type="EC" id="6.2.-.-" evidence="10"/>
<dbReference type="PROSITE" id="PS51160">
    <property type="entry name" value="ACYLPHOSPHATASE_3"/>
    <property type="match status" value="1"/>
</dbReference>
<dbReference type="Pfam" id="PF00708">
    <property type="entry name" value="Acylphosphatase"/>
    <property type="match status" value="1"/>
</dbReference>
<evidence type="ECO:0000256" key="9">
    <source>
        <dbReference type="ARBA" id="ARBA00048220"/>
    </source>
</evidence>
<evidence type="ECO:0000256" key="5">
    <source>
        <dbReference type="ARBA" id="ARBA00022723"/>
    </source>
</evidence>
<dbReference type="PROSITE" id="PS00150">
    <property type="entry name" value="ACYLPHOSPHATASE_1"/>
    <property type="match status" value="1"/>
</dbReference>
<evidence type="ECO:0000256" key="3">
    <source>
        <dbReference type="ARBA" id="ARBA00008097"/>
    </source>
</evidence>
<comment type="similarity">
    <text evidence="3 10">Belongs to the carbamoyltransferase HypF family.</text>
</comment>
<dbReference type="InterPro" id="IPR017945">
    <property type="entry name" value="DHBP_synth_RibB-like_a/b_dom"/>
</dbReference>
<proteinExistence type="inferred from homology"/>
<feature type="region of interest" description="Disordered" evidence="12">
    <location>
        <begin position="1"/>
        <end position="36"/>
    </location>
</feature>
<organism evidence="15 16">
    <name type="scientific">Carboxydichorda subterranea</name>
    <dbReference type="NCBI Taxonomy" id="3109565"/>
    <lineage>
        <taxon>Bacteria</taxon>
        <taxon>Bacillati</taxon>
        <taxon>Bacillota</taxon>
        <taxon>Limnochordia</taxon>
        <taxon>Limnochordales</taxon>
        <taxon>Geochordaceae</taxon>
        <taxon>Carboxydichorda</taxon>
    </lineage>
</organism>
<feature type="compositionally biased region" description="Low complexity" evidence="12">
    <location>
        <begin position="27"/>
        <end position="36"/>
    </location>
</feature>
<keyword evidence="11" id="KW-0378">Hydrolase</keyword>
<dbReference type="SUPFAM" id="SSF53067">
    <property type="entry name" value="Actin-like ATPase domain"/>
    <property type="match status" value="1"/>
</dbReference>
<dbReference type="RefSeq" id="WP_324715788.1">
    <property type="nucleotide sequence ID" value="NZ_CP141615.1"/>
</dbReference>
<evidence type="ECO:0000256" key="1">
    <source>
        <dbReference type="ARBA" id="ARBA00004711"/>
    </source>
</evidence>
<keyword evidence="6" id="KW-0863">Zinc-finger</keyword>
<evidence type="ECO:0000256" key="8">
    <source>
        <dbReference type="ARBA" id="ARBA00047645"/>
    </source>
</evidence>
<dbReference type="Pfam" id="PF01300">
    <property type="entry name" value="Sua5_yciO_yrdC"/>
    <property type="match status" value="1"/>
</dbReference>
<dbReference type="Pfam" id="PF22521">
    <property type="entry name" value="HypF_C_2"/>
    <property type="match status" value="1"/>
</dbReference>
<dbReference type="Pfam" id="PF17788">
    <property type="entry name" value="HypF_C"/>
    <property type="match status" value="1"/>
</dbReference>
<dbReference type="EMBL" id="CP141615">
    <property type="protein sequence ID" value="WRP16515.1"/>
    <property type="molecule type" value="Genomic_DNA"/>
</dbReference>
<evidence type="ECO:0000313" key="15">
    <source>
        <dbReference type="EMBL" id="WRP16515.1"/>
    </source>
</evidence>
<dbReference type="PROSITE" id="PS51163">
    <property type="entry name" value="YRDC"/>
    <property type="match status" value="1"/>
</dbReference>
<keyword evidence="4 15" id="KW-0436">Ligase</keyword>
<dbReference type="GO" id="GO:0016874">
    <property type="term" value="F:ligase activity"/>
    <property type="evidence" value="ECO:0007669"/>
    <property type="project" value="UniProtKB-KW"/>
</dbReference>
<dbReference type="InterPro" id="IPR043129">
    <property type="entry name" value="ATPase_NBD"/>
</dbReference>
<dbReference type="PIRSF" id="PIRSF006256">
    <property type="entry name" value="CMPcnvr_hdrg_mat"/>
    <property type="match status" value="1"/>
</dbReference>
<protein>
    <recommendedName>
        <fullName evidence="10">Carbamoyltransferase</fullName>
        <ecNumber evidence="10">6.2.-.-</ecNumber>
    </recommendedName>
</protein>
<evidence type="ECO:0000256" key="7">
    <source>
        <dbReference type="ARBA" id="ARBA00022833"/>
    </source>
</evidence>
<evidence type="ECO:0000259" key="14">
    <source>
        <dbReference type="PROSITE" id="PS51163"/>
    </source>
</evidence>
<dbReference type="SUPFAM" id="SSF54975">
    <property type="entry name" value="Acylphosphatase/BLUF domain-like"/>
    <property type="match status" value="1"/>
</dbReference>
<evidence type="ECO:0000256" key="2">
    <source>
        <dbReference type="ARBA" id="ARBA00005614"/>
    </source>
</evidence>
<dbReference type="InterPro" id="IPR051060">
    <property type="entry name" value="Carbamoyltrans_HypF-like"/>
</dbReference>
<dbReference type="InterPro" id="IPR036046">
    <property type="entry name" value="Acylphosphatase-like_dom_sf"/>
</dbReference>
<evidence type="ECO:0000256" key="11">
    <source>
        <dbReference type="PROSITE-ProRule" id="PRU00520"/>
    </source>
</evidence>
<dbReference type="PANTHER" id="PTHR42959:SF1">
    <property type="entry name" value="CARBAMOYLTRANSFERASE HYPF"/>
    <property type="match status" value="1"/>
</dbReference>
<dbReference type="InterPro" id="IPR004421">
    <property type="entry name" value="Carbamoyltransferase_HypF"/>
</dbReference>
<keyword evidence="16" id="KW-1185">Reference proteome</keyword>
<dbReference type="InterPro" id="IPR017968">
    <property type="entry name" value="Acylphosphatase_CS"/>
</dbReference>
<evidence type="ECO:0000256" key="12">
    <source>
        <dbReference type="SAM" id="MobiDB-lite"/>
    </source>
</evidence>
<dbReference type="InterPro" id="IPR041440">
    <property type="entry name" value="HypF_C"/>
</dbReference>
<dbReference type="NCBIfam" id="TIGR00143">
    <property type="entry name" value="hypF"/>
    <property type="match status" value="1"/>
</dbReference>
<evidence type="ECO:0000256" key="4">
    <source>
        <dbReference type="ARBA" id="ARBA00022598"/>
    </source>
</evidence>
<sequence>MSSSKASSSPGSVDTPRAGLDERARSGGPAHHAPGRPGWVRVRLRVEGMVQGVGFRPFVYRTAVRLGLTGKVSNTPGGVLIDVEGLPEAVEAFQEQLRQDPPPLARIRDIRSRVLPPAGYDRFEIAPSARGRAGAVLVPPDVAICPDCRRELLDPSDRRFSYPFINCTNCGPRFTIVRGLPYDRERTTMAAFAMCAACSREYHDPADRRFHAQPTACPECGPHVWWVGPAQGRPPGRAADGREHDWMAAFRQAILAGQTVAVKGLGGFHLACDALDAEAVQRLRRRKHRPRKPFAVMAKDLATVRRLCEVNEAEARLLCSSAAPIVLLRRRPDAPLPEALAPGLNTLGVMLPYTPLHVLLFQAVPEREVLVMTSGNRSSLPIVKDNESALAELGDIADAFVLHDREIANRADDSVVQVVGGAAQFLRRSRGFVPAPIPVPVPRRWQGEPAAHPVVLGAGGDMKNACCLIKGGQAFMGPHTGELETVEAEAVWRHNVESMSRLLDVWPEVAGVDLHPGYRSRRLGASLVGRVHGIQHHHAHLVAALAENGRTGPAVGIVLDGTGYGTDGTLWGGEILLGGLASCRRLMHLRYIRLPGGERAIRRPWLLTLSCLCEELGVQQGLSLARALFPQMRRDLELAVRVLTSGVNSPRSCGAGRLFDAVAAATGTCLEATYEGEPALVFSELAREELEAQEPGRAGGDGYAARDRGSGGAPYPYRVRPPEIDLLPAVVAAARDRLSGAGAAVVAARWHRTVEDAMVQAAQRACLREGVRVVALSGGVFHNPYLVQAVARRLEAAGVEVLTHREVPPGDGGLALGQAVCALWREAEGAATRSR</sequence>
<keyword evidence="5" id="KW-0479">Metal-binding</keyword>
<dbReference type="Proteomes" id="UP001332192">
    <property type="component" value="Chromosome"/>
</dbReference>
<dbReference type="Gene3D" id="3.30.110.120">
    <property type="match status" value="1"/>
</dbReference>
<keyword evidence="7" id="KW-0862">Zinc</keyword>
<feature type="active site" evidence="11">
    <location>
        <position position="56"/>
    </location>
</feature>
<comment type="catalytic activity">
    <reaction evidence="8 11">
        <text>an acyl phosphate + H2O = a carboxylate + phosphate + H(+)</text>
        <dbReference type="Rhea" id="RHEA:14965"/>
        <dbReference type="ChEBI" id="CHEBI:15377"/>
        <dbReference type="ChEBI" id="CHEBI:15378"/>
        <dbReference type="ChEBI" id="CHEBI:29067"/>
        <dbReference type="ChEBI" id="CHEBI:43474"/>
        <dbReference type="ChEBI" id="CHEBI:59918"/>
        <dbReference type="EC" id="3.6.1.7"/>
    </reaction>
</comment>
<evidence type="ECO:0000256" key="6">
    <source>
        <dbReference type="ARBA" id="ARBA00022771"/>
    </source>
</evidence>
<feature type="active site" evidence="11">
    <location>
        <position position="74"/>
    </location>
</feature>
<comment type="similarity">
    <text evidence="2">Belongs to the acylphosphatase family.</text>
</comment>
<comment type="catalytic activity">
    <reaction evidence="9">
        <text>C-terminal L-cysteinyl-[HypE protein] + carbamoyl phosphate + ATP + H2O = C-terminal S-carboxamide-L-cysteinyl-[HypE protein] + AMP + phosphate + diphosphate + H(+)</text>
        <dbReference type="Rhea" id="RHEA:55636"/>
        <dbReference type="Rhea" id="RHEA-COMP:14247"/>
        <dbReference type="Rhea" id="RHEA-COMP:14392"/>
        <dbReference type="ChEBI" id="CHEBI:15377"/>
        <dbReference type="ChEBI" id="CHEBI:15378"/>
        <dbReference type="ChEBI" id="CHEBI:30616"/>
        <dbReference type="ChEBI" id="CHEBI:33019"/>
        <dbReference type="ChEBI" id="CHEBI:43474"/>
        <dbReference type="ChEBI" id="CHEBI:58228"/>
        <dbReference type="ChEBI" id="CHEBI:76913"/>
        <dbReference type="ChEBI" id="CHEBI:139126"/>
        <dbReference type="ChEBI" id="CHEBI:456215"/>
    </reaction>
</comment>
<name>A0ABZ1BV68_9FIRM</name>
<gene>
    <name evidence="15" type="primary">hypF</name>
    <name evidence="15" type="ORF">U7230_10475</name>
</gene>
<dbReference type="InterPro" id="IPR001792">
    <property type="entry name" value="Acylphosphatase-like_dom"/>
</dbReference>
<evidence type="ECO:0000313" key="16">
    <source>
        <dbReference type="Proteomes" id="UP001332192"/>
    </source>
</evidence>
<accession>A0ABZ1BV68</accession>
<evidence type="ECO:0000256" key="10">
    <source>
        <dbReference type="PIRNR" id="PIRNR006256"/>
    </source>
</evidence>
<dbReference type="Gene3D" id="3.30.420.360">
    <property type="match status" value="1"/>
</dbReference>
<dbReference type="InterPro" id="IPR011125">
    <property type="entry name" value="Znf_HypF"/>
</dbReference>
<evidence type="ECO:0000259" key="13">
    <source>
        <dbReference type="PROSITE" id="PS51160"/>
    </source>
</evidence>
<feature type="domain" description="YrdC-like" evidence="14">
    <location>
        <begin position="244"/>
        <end position="431"/>
    </location>
</feature>
<dbReference type="Gene3D" id="3.30.420.40">
    <property type="match status" value="1"/>
</dbReference>
<feature type="compositionally biased region" description="Low complexity" evidence="12">
    <location>
        <begin position="1"/>
        <end position="12"/>
    </location>
</feature>
<dbReference type="PANTHER" id="PTHR42959">
    <property type="entry name" value="CARBAMOYLTRANSFERASE"/>
    <property type="match status" value="1"/>
</dbReference>